<evidence type="ECO:0000313" key="3">
    <source>
        <dbReference type="EMBL" id="MEQ2400456.1"/>
    </source>
</evidence>
<dbReference type="SMART" id="SM00450">
    <property type="entry name" value="RHOD"/>
    <property type="match status" value="1"/>
</dbReference>
<dbReference type="SUPFAM" id="SSF52540">
    <property type="entry name" value="P-loop containing nucleoside triphosphate hydrolases"/>
    <property type="match status" value="1"/>
</dbReference>
<reference evidence="3 4" key="1">
    <citation type="submission" date="2024-03" db="EMBL/GenBank/DDBJ databases">
        <title>Human intestinal bacterial collection.</title>
        <authorList>
            <person name="Pauvert C."/>
            <person name="Hitch T.C.A."/>
            <person name="Clavel T."/>
        </authorList>
    </citation>
    <scope>NUCLEOTIDE SEQUENCE [LARGE SCALE GENOMIC DNA]</scope>
    <source>
        <strain evidence="3 4">CLA-SR-H025</strain>
    </source>
</reference>
<dbReference type="InterPro" id="IPR017582">
    <property type="entry name" value="SelU"/>
</dbReference>
<gene>
    <name evidence="3" type="primary">mnmH</name>
    <name evidence="3" type="ORF">WMO19_02410</name>
</gene>
<organism evidence="3 4">
    <name type="scientific">Peptoniphilus hominis</name>
    <name type="common">ex Hitch et al. 2025</name>
    <dbReference type="NCBI Taxonomy" id="3133174"/>
    <lineage>
        <taxon>Bacteria</taxon>
        <taxon>Bacillati</taxon>
        <taxon>Bacillota</taxon>
        <taxon>Tissierellia</taxon>
        <taxon>Tissierellales</taxon>
        <taxon>Peptoniphilaceae</taxon>
        <taxon>Peptoniphilus</taxon>
    </lineage>
</organism>
<evidence type="ECO:0000259" key="2">
    <source>
        <dbReference type="PROSITE" id="PS50206"/>
    </source>
</evidence>
<dbReference type="EMBL" id="JBBMFO010000003">
    <property type="protein sequence ID" value="MEQ2400456.1"/>
    <property type="molecule type" value="Genomic_DNA"/>
</dbReference>
<name>A0ABV1CE46_9FIRM</name>
<protein>
    <submittedName>
        <fullName evidence="3">tRNA 2-selenouridine(34) synthase MnmH</fullName>
        <ecNumber evidence="3">2.5.1.-</ecNumber>
    </submittedName>
</protein>
<keyword evidence="3" id="KW-0808">Transferase</keyword>
<dbReference type="NCBIfam" id="NF008750">
    <property type="entry name" value="PRK11784.1-2"/>
    <property type="match status" value="1"/>
</dbReference>
<dbReference type="SUPFAM" id="SSF52821">
    <property type="entry name" value="Rhodanese/Cell cycle control phosphatase"/>
    <property type="match status" value="1"/>
</dbReference>
<dbReference type="InterPro" id="IPR036873">
    <property type="entry name" value="Rhodanese-like_dom_sf"/>
</dbReference>
<dbReference type="Proteomes" id="UP001447979">
    <property type="component" value="Unassembled WGS sequence"/>
</dbReference>
<keyword evidence="4" id="KW-1185">Reference proteome</keyword>
<dbReference type="Pfam" id="PF26341">
    <property type="entry name" value="AAA_SelU"/>
    <property type="match status" value="1"/>
</dbReference>
<dbReference type="InterPro" id="IPR027417">
    <property type="entry name" value="P-loop_NTPase"/>
</dbReference>
<comment type="caution">
    <text evidence="3">The sequence shown here is derived from an EMBL/GenBank/DDBJ whole genome shotgun (WGS) entry which is preliminary data.</text>
</comment>
<feature type="domain" description="Rhodanese" evidence="2">
    <location>
        <begin position="16"/>
        <end position="138"/>
    </location>
</feature>
<dbReference type="Gene3D" id="3.40.50.300">
    <property type="entry name" value="P-loop containing nucleotide triphosphate hydrolases"/>
    <property type="match status" value="1"/>
</dbReference>
<evidence type="ECO:0000256" key="1">
    <source>
        <dbReference type="ARBA" id="ARBA00023266"/>
    </source>
</evidence>
<dbReference type="GO" id="GO:0016740">
    <property type="term" value="F:transferase activity"/>
    <property type="evidence" value="ECO:0007669"/>
    <property type="project" value="UniProtKB-KW"/>
</dbReference>
<dbReference type="Pfam" id="PF00581">
    <property type="entry name" value="Rhodanese"/>
    <property type="match status" value="1"/>
</dbReference>
<proteinExistence type="predicted"/>
<dbReference type="NCBIfam" id="TIGR03167">
    <property type="entry name" value="tRNA_sel_U_synt"/>
    <property type="match status" value="1"/>
</dbReference>
<dbReference type="EC" id="2.5.1.-" evidence="3"/>
<dbReference type="RefSeq" id="WP_349170056.1">
    <property type="nucleotide sequence ID" value="NZ_JBBMFO010000003.1"/>
</dbReference>
<keyword evidence="1" id="KW-0711">Selenium</keyword>
<sequence>MKYELNYEELHEMIKGGKKIIFVDMRSPKEFYDYRIPGAINLPILEDDEREVVGRTYVKESVEKAKYLGINFAKDKLPAYYEKIIDLKKSCDDLVLYCSRGGYRSNIFFTFLRALNVDVKKLIGGYKSYRKYIRENLDSLIREKNFIVLCGKTGVGKTEILNKLKGTYPVLDLEELANHRGSNFGGIGLSNQPSQKYFESLLFDTLNGFGEDEKIIFTEGESSKIGNIQLPKTLIEKISSGRKIIIEDPINSRIKRIKRDYNLSDRDEIYKSLLEIKKFISPEREKLYLEKFQEGDYDFLIRDLLINYYDPHYKKNYSKDDLHLANDSAVIKNILNFKNSI</sequence>
<accession>A0ABV1CE46</accession>
<dbReference type="InterPro" id="IPR058840">
    <property type="entry name" value="AAA_SelU"/>
</dbReference>
<evidence type="ECO:0000313" key="4">
    <source>
        <dbReference type="Proteomes" id="UP001447979"/>
    </source>
</evidence>
<dbReference type="InterPro" id="IPR001763">
    <property type="entry name" value="Rhodanese-like_dom"/>
</dbReference>
<dbReference type="Gene3D" id="3.40.250.10">
    <property type="entry name" value="Rhodanese-like domain"/>
    <property type="match status" value="1"/>
</dbReference>
<dbReference type="PROSITE" id="PS50206">
    <property type="entry name" value="RHODANESE_3"/>
    <property type="match status" value="1"/>
</dbReference>
<dbReference type="PANTHER" id="PTHR30401">
    <property type="entry name" value="TRNA 2-SELENOURIDINE SYNTHASE"/>
    <property type="match status" value="1"/>
</dbReference>
<dbReference type="PANTHER" id="PTHR30401:SF0">
    <property type="entry name" value="TRNA 2-SELENOURIDINE SYNTHASE"/>
    <property type="match status" value="1"/>
</dbReference>